<dbReference type="OrthoDB" id="223410at2"/>
<comment type="caution">
    <text evidence="1">The sequence shown here is derived from an EMBL/GenBank/DDBJ whole genome shotgun (WGS) entry which is preliminary data.</text>
</comment>
<dbReference type="EMBL" id="AMSG01000023">
    <property type="protein sequence ID" value="EKF54372.1"/>
    <property type="molecule type" value="Genomic_DNA"/>
</dbReference>
<dbReference type="Proteomes" id="UP000007364">
    <property type="component" value="Unassembled WGS sequence"/>
</dbReference>
<protein>
    <recommendedName>
        <fullName evidence="3">Neuraminidase</fullName>
    </recommendedName>
</protein>
<evidence type="ECO:0000313" key="1">
    <source>
        <dbReference type="EMBL" id="EKF54372.1"/>
    </source>
</evidence>
<gene>
    <name evidence="1" type="ORF">I215_12868</name>
</gene>
<proteinExistence type="predicted"/>
<name>K2QI36_9FLAO</name>
<reference evidence="1 2" key="1">
    <citation type="journal article" date="2012" name="J. Bacteriol.">
        <title>Genome Sequence of Galbibacter marinum Type Strain ck-I2-15.</title>
        <authorList>
            <person name="Lai Q."/>
            <person name="Li C."/>
            <person name="Shao Z."/>
        </authorList>
    </citation>
    <scope>NUCLEOTIDE SEQUENCE [LARGE SCALE GENOMIC DNA]</scope>
    <source>
        <strain evidence="2">ck-I2-15</strain>
    </source>
</reference>
<dbReference type="Pfam" id="PF15892">
    <property type="entry name" value="BNR_4"/>
    <property type="match status" value="1"/>
</dbReference>
<evidence type="ECO:0000313" key="2">
    <source>
        <dbReference type="Proteomes" id="UP000007364"/>
    </source>
</evidence>
<organism evidence="1 2">
    <name type="scientific">Galbibacter marinus</name>
    <dbReference type="NCBI Taxonomy" id="555500"/>
    <lineage>
        <taxon>Bacteria</taxon>
        <taxon>Pseudomonadati</taxon>
        <taxon>Bacteroidota</taxon>
        <taxon>Flavobacteriia</taxon>
        <taxon>Flavobacteriales</taxon>
        <taxon>Flavobacteriaceae</taxon>
        <taxon>Galbibacter</taxon>
    </lineage>
</organism>
<dbReference type="AlphaFoldDB" id="K2QI36"/>
<dbReference type="STRING" id="555500.I215_12868"/>
<keyword evidence="2" id="KW-1185">Reference proteome</keyword>
<dbReference type="PATRIC" id="fig|555500.3.peg.2653"/>
<dbReference type="RefSeq" id="WP_008992412.1">
    <property type="nucleotide sequence ID" value="NZ_AMSG01000023.1"/>
</dbReference>
<accession>K2QI36</accession>
<sequence length="428" mass="49031">MNKGLLGILSCLFFCISCTGLKVDQTAVGLGWSQNSVNTVIFRNQALCSFKDHQFTAFYNAHGQMVLGKRKLGESKWELSLTPYSGNVKDAHNSISMAVDAKGYLHLSWDMHDTALRYAKSKHPLSLQLTKELSMTGIQENKVTYPEFQSLEDGSLLFLYRSGASGRGNLVVNRYDPNTEQWKQLHHNLIDGQGIRSAYWQTHVDKHGIHLSWTWRESWDVTTNHDIAYMVSKDGGYLWQDINGKVLRLPVKKDTAPYAWRIPENSNLMNQTSMTTDSNGNPFIASYWRENDLTQYKVVYHKDHRWQLLDTDFRDEDFELGGGGTKSIPISRPEILVDSDQLFLLFRDRQRGSKITLASYGLNKKKWRLQDLTKTSVGEWEPNFDKDLWRRAKKLHIFSQNVSQIDGEGLDTTMPAQEIVVLEVDVSN</sequence>
<dbReference type="eggNOG" id="COG4225">
    <property type="taxonomic scope" value="Bacteria"/>
</dbReference>
<evidence type="ECO:0008006" key="3">
    <source>
        <dbReference type="Google" id="ProtNLM"/>
    </source>
</evidence>